<accession>A0A699TBV8</accession>
<feature type="non-terminal residue" evidence="1">
    <location>
        <position position="168"/>
    </location>
</feature>
<dbReference type="EMBL" id="BKCJ011228229">
    <property type="protein sequence ID" value="GFD06928.1"/>
    <property type="molecule type" value="Genomic_DNA"/>
</dbReference>
<proteinExistence type="predicted"/>
<protein>
    <recommendedName>
        <fullName evidence="2">Reverse transcriptase domain-containing protein</fullName>
    </recommendedName>
</protein>
<sequence>EEIDVVISMDDVLPPSVKINDSDGEADAVNDLHVDNSISNSEHKFFESESDSEEIENFLNDDSIPIGGEDSPFHMEEDILFLEGLLIEDPFPPHPIILNQTKSAIEEPNHSFNMGYEHFSTNLVTNDIAESSTKNFVPIPHECEVTSDNGSESIEPVKDDYSVFKTFS</sequence>
<evidence type="ECO:0008006" key="2">
    <source>
        <dbReference type="Google" id="ProtNLM"/>
    </source>
</evidence>
<gene>
    <name evidence="1" type="ORF">Tci_878897</name>
</gene>
<comment type="caution">
    <text evidence="1">The sequence shown here is derived from an EMBL/GenBank/DDBJ whole genome shotgun (WGS) entry which is preliminary data.</text>
</comment>
<feature type="non-terminal residue" evidence="1">
    <location>
        <position position="1"/>
    </location>
</feature>
<organism evidence="1">
    <name type="scientific">Tanacetum cinerariifolium</name>
    <name type="common">Dalmatian daisy</name>
    <name type="synonym">Chrysanthemum cinerariifolium</name>
    <dbReference type="NCBI Taxonomy" id="118510"/>
    <lineage>
        <taxon>Eukaryota</taxon>
        <taxon>Viridiplantae</taxon>
        <taxon>Streptophyta</taxon>
        <taxon>Embryophyta</taxon>
        <taxon>Tracheophyta</taxon>
        <taxon>Spermatophyta</taxon>
        <taxon>Magnoliopsida</taxon>
        <taxon>eudicotyledons</taxon>
        <taxon>Gunneridae</taxon>
        <taxon>Pentapetalae</taxon>
        <taxon>asterids</taxon>
        <taxon>campanulids</taxon>
        <taxon>Asterales</taxon>
        <taxon>Asteraceae</taxon>
        <taxon>Asteroideae</taxon>
        <taxon>Anthemideae</taxon>
        <taxon>Anthemidinae</taxon>
        <taxon>Tanacetum</taxon>
    </lineage>
</organism>
<dbReference type="AlphaFoldDB" id="A0A699TBV8"/>
<evidence type="ECO:0000313" key="1">
    <source>
        <dbReference type="EMBL" id="GFD06928.1"/>
    </source>
</evidence>
<name>A0A699TBV8_TANCI</name>
<reference evidence="1" key="1">
    <citation type="journal article" date="2019" name="Sci. Rep.">
        <title>Draft genome of Tanacetum cinerariifolium, the natural source of mosquito coil.</title>
        <authorList>
            <person name="Yamashiro T."/>
            <person name="Shiraishi A."/>
            <person name="Satake H."/>
            <person name="Nakayama K."/>
        </authorList>
    </citation>
    <scope>NUCLEOTIDE SEQUENCE</scope>
</reference>